<gene>
    <name evidence="1" type="ORF">KS407_09155</name>
</gene>
<evidence type="ECO:0000313" key="2">
    <source>
        <dbReference type="Proteomes" id="UP000790580"/>
    </source>
</evidence>
<evidence type="ECO:0000313" key="1">
    <source>
        <dbReference type="EMBL" id="MBU9721612.1"/>
    </source>
</evidence>
<dbReference type="EMBL" id="JAHQCR010000038">
    <property type="protein sequence ID" value="MBU9721612.1"/>
    <property type="molecule type" value="Genomic_DNA"/>
</dbReference>
<protein>
    <submittedName>
        <fullName evidence="1">Uncharacterized protein</fullName>
    </submittedName>
</protein>
<sequence>MQLPLNQNQIDGIWKTLTLEQQQWINNYTNQRRRDKWFEALAKRKGIIINAQTTDEEKREAIDDWELVEVLDGGKGNTPYRCECGRQIRFQYIVSHASKTISYKLGSTCIEHYTGLSADVVKDVEKGIFQINTKRDEILLKINGNQLTNLSRYIDKGIEIQENILQQVELGIPLMDGQIDALETQLEDIEWQLSFEKRKKERTEWQRKWRENKASNKNQRHLSRVDKIPQETLIEIKERNKYTYDSFIEENKASLVKIREKEAMLSPKLSEEWVWMQNEVRRLKKEGNMDFHKFFLRMDNMMIALKIKK</sequence>
<reference evidence="1 2" key="1">
    <citation type="submission" date="2021-06" db="EMBL/GenBank/DDBJ databases">
        <title>Bacillus sp. RD4P76, an endophyte from a halophyte.</title>
        <authorList>
            <person name="Sun J.-Q."/>
        </authorList>
    </citation>
    <scope>NUCLEOTIDE SEQUENCE [LARGE SCALE GENOMIC DNA]</scope>
    <source>
        <strain evidence="1 2">JCM 17098</strain>
    </source>
</reference>
<dbReference type="RefSeq" id="WP_088074345.1">
    <property type="nucleotide sequence ID" value="NZ_JAHQCR010000038.1"/>
</dbReference>
<proteinExistence type="predicted"/>
<keyword evidence="2" id="KW-1185">Reference proteome</keyword>
<dbReference type="Proteomes" id="UP000790580">
    <property type="component" value="Unassembled WGS sequence"/>
</dbReference>
<organism evidence="1 2">
    <name type="scientific">Evansella alkalicola</name>
    <dbReference type="NCBI Taxonomy" id="745819"/>
    <lineage>
        <taxon>Bacteria</taxon>
        <taxon>Bacillati</taxon>
        <taxon>Bacillota</taxon>
        <taxon>Bacilli</taxon>
        <taxon>Bacillales</taxon>
        <taxon>Bacillaceae</taxon>
        <taxon>Evansella</taxon>
    </lineage>
</organism>
<comment type="caution">
    <text evidence="1">The sequence shown here is derived from an EMBL/GenBank/DDBJ whole genome shotgun (WGS) entry which is preliminary data.</text>
</comment>
<name>A0ABS6JTN9_9BACI</name>
<accession>A0ABS6JTN9</accession>